<sequence length="275" mass="30962">MTGCSNGNGILRRSFVYNNILILELPGAAFAIRPSTPYHPAMSNPRRHRTMQPLSRLSLLFAALILALLASGCSSTKIKESWEASDIDEPPAARILLVAMIKDPVTRRFFEQHFVEEGRNKGIDIIPSSDYSPNATDHDQKAEIVKLVKETGVDGVLLAQIKGVDKEYKNVPSQLDWYPDAFSSMYFYDYYYTSFRAIYRPGYIGSDNYFKMHFRYFSVHSEKMLWAGNTVTKNPRSVVGTIQQIADEVLGDLTGSSLVKNKGFIQRKLDQGDDA</sequence>
<protein>
    <recommendedName>
        <fullName evidence="3">DUF4136 domain-containing protein</fullName>
    </recommendedName>
</protein>
<evidence type="ECO:0008006" key="3">
    <source>
        <dbReference type="Google" id="ProtNLM"/>
    </source>
</evidence>
<keyword evidence="2" id="KW-1185">Reference proteome</keyword>
<accession>A0A7U6GG40</accession>
<evidence type="ECO:0000313" key="1">
    <source>
        <dbReference type="EMBL" id="BAO42993.1"/>
    </source>
</evidence>
<proteinExistence type="predicted"/>
<dbReference type="AlphaFoldDB" id="A0A7U6GG40"/>
<reference evidence="1 2" key="1">
    <citation type="journal article" date="2014" name="PLoS ONE">
        <title>Physiological and genomic features of a novel sulfur-oxidizing gammaproteobacterium belonging to a previously uncultivated symbiotic lineage isolated from a hydrothermal vent.</title>
        <authorList>
            <person name="Nunoura T."/>
            <person name="Takaki Y."/>
            <person name="Kazama H."/>
            <person name="Kakuta J."/>
            <person name="Shimamura S."/>
            <person name="Makita H."/>
            <person name="Hirai M."/>
            <person name="Miyazaki M."/>
            <person name="Takai K."/>
        </authorList>
    </citation>
    <scope>NUCLEOTIDE SEQUENCE [LARGE SCALE GENOMIC DNA]</scope>
    <source>
        <strain evidence="1 2">Hiromi1</strain>
    </source>
</reference>
<name>A0A7U6GG40_9GAMM</name>
<dbReference type="EMBL" id="AP012273">
    <property type="protein sequence ID" value="BAO42993.1"/>
    <property type="molecule type" value="Genomic_DNA"/>
</dbReference>
<gene>
    <name evidence="1" type="ORF">TBH_C0044</name>
</gene>
<evidence type="ECO:0000313" key="2">
    <source>
        <dbReference type="Proteomes" id="UP000031631"/>
    </source>
</evidence>
<dbReference type="Proteomes" id="UP000031631">
    <property type="component" value="Chromosome"/>
</dbReference>
<organism evidence="1 2">
    <name type="scientific">Thiolapillus brandeum</name>
    <dbReference type="NCBI Taxonomy" id="1076588"/>
    <lineage>
        <taxon>Bacteria</taxon>
        <taxon>Pseudomonadati</taxon>
        <taxon>Pseudomonadota</taxon>
        <taxon>Gammaproteobacteria</taxon>
        <taxon>Chromatiales</taxon>
        <taxon>Sedimenticolaceae</taxon>
        <taxon>Thiolapillus</taxon>
    </lineage>
</organism>
<dbReference type="KEGG" id="tbn:TBH_C0044"/>